<organism evidence="1">
    <name type="scientific">marine sediment metagenome</name>
    <dbReference type="NCBI Taxonomy" id="412755"/>
    <lineage>
        <taxon>unclassified sequences</taxon>
        <taxon>metagenomes</taxon>
        <taxon>ecological metagenomes</taxon>
    </lineage>
</organism>
<protein>
    <submittedName>
        <fullName evidence="1">Uncharacterized protein</fullName>
    </submittedName>
</protein>
<sequence length="55" mass="6163">YPTSRWRAGEIVRDDYLVHIPPGAQPVAVRVGMYRVDSQGQFVNTEWLALPVPGP</sequence>
<dbReference type="EMBL" id="BARS01053706">
    <property type="protein sequence ID" value="GAG53091.1"/>
    <property type="molecule type" value="Genomic_DNA"/>
</dbReference>
<accession>X0ZYI4</accession>
<proteinExistence type="predicted"/>
<evidence type="ECO:0000313" key="1">
    <source>
        <dbReference type="EMBL" id="GAG53091.1"/>
    </source>
</evidence>
<name>X0ZYI4_9ZZZZ</name>
<dbReference type="AlphaFoldDB" id="X0ZYI4"/>
<gene>
    <name evidence="1" type="ORF">S01H1_79635</name>
</gene>
<comment type="caution">
    <text evidence="1">The sequence shown here is derived from an EMBL/GenBank/DDBJ whole genome shotgun (WGS) entry which is preliminary data.</text>
</comment>
<reference evidence="1" key="1">
    <citation type="journal article" date="2014" name="Front. Microbiol.">
        <title>High frequency of phylogenetically diverse reductive dehalogenase-homologous genes in deep subseafloor sedimentary metagenomes.</title>
        <authorList>
            <person name="Kawai M."/>
            <person name="Futagami T."/>
            <person name="Toyoda A."/>
            <person name="Takaki Y."/>
            <person name="Nishi S."/>
            <person name="Hori S."/>
            <person name="Arai W."/>
            <person name="Tsubouchi T."/>
            <person name="Morono Y."/>
            <person name="Uchiyama I."/>
            <person name="Ito T."/>
            <person name="Fujiyama A."/>
            <person name="Inagaki F."/>
            <person name="Takami H."/>
        </authorList>
    </citation>
    <scope>NUCLEOTIDE SEQUENCE</scope>
    <source>
        <strain evidence="1">Expedition CK06-06</strain>
    </source>
</reference>
<feature type="non-terminal residue" evidence="1">
    <location>
        <position position="1"/>
    </location>
</feature>